<proteinExistence type="predicted"/>
<keyword evidence="2" id="KW-1003">Cell membrane</keyword>
<keyword evidence="3 6" id="KW-0812">Transmembrane</keyword>
<evidence type="ECO:0000256" key="1">
    <source>
        <dbReference type="ARBA" id="ARBA00004651"/>
    </source>
</evidence>
<evidence type="ECO:0000256" key="4">
    <source>
        <dbReference type="ARBA" id="ARBA00022989"/>
    </source>
</evidence>
<evidence type="ECO:0000256" key="5">
    <source>
        <dbReference type="ARBA" id="ARBA00023136"/>
    </source>
</evidence>
<dbReference type="PROSITE" id="PS51257">
    <property type="entry name" value="PROKAR_LIPOPROTEIN"/>
    <property type="match status" value="1"/>
</dbReference>
<name>A0ABP6WVL4_9PSEU</name>
<feature type="transmembrane region" description="Helical" evidence="6">
    <location>
        <begin position="472"/>
        <end position="496"/>
    </location>
</feature>
<dbReference type="InterPro" id="IPR003838">
    <property type="entry name" value="ABC3_permease_C"/>
</dbReference>
<comment type="subcellular location">
    <subcellularLocation>
        <location evidence="1">Cell membrane</location>
        <topology evidence="1">Multi-pass membrane protein</topology>
    </subcellularLocation>
</comment>
<gene>
    <name evidence="8" type="ORF">GCM10022222_46220</name>
</gene>
<feature type="transmembrane region" description="Helical" evidence="6">
    <location>
        <begin position="345"/>
        <end position="367"/>
    </location>
</feature>
<dbReference type="EMBL" id="BAAAZN010000010">
    <property type="protein sequence ID" value="GAA3557378.1"/>
    <property type="molecule type" value="Genomic_DNA"/>
</dbReference>
<sequence>MLRLALRTLRMRKGGFLATFVAAFLGAVIVSACGGLMETGIRADAPPQRLAAAPIVVAGQQEIRLPKHDPAEGKLKTEAVALPERVRLDPALADRIRATPGVSIVVSDVTVPVVLAGSQALGHAWDSAALTPYTLTAGHAPGDGEVVVPAGQAKPGDTIQLAAHGITARYRVAGVAAARTTTEPTVFFTAAEAERLAGNQVDDFGVFTTGDPSTVAARLNLGDGVVALTGDDRGRAEFPQADASGTDLVVLSAVSGGLSVLVALFVVASTLTLATQQRRRELALLRAIGTTPRQLRRMVLGEALVIGVLAIGAAAALGPLLGRWLFGRLTDAGVVPEAVLFRQGWLPMTVAAGATLLAVVVAALVAARRVSRIRPTEALAEATVERRWLTPLRFVVAVLCFGGGTALSIVTIAVMTGPVAASTAGPAVMLWAIGVAAISPGVTKLMAILLHGPVRLFSGVIGWLALANTRTAATRVSGAVTPIVLAVGIATANIYLQTTQQAVSQQTFTEDLRADAVVAAPAGVSPELLQRVQQTPGVAAASEYVTSTAFVTTPYDESQDEDGQPALGLTAEGAAQTTSAPVAAGSVGALIGDTVALPETVAAELHRSVDDPVTLRLGDGHEVTVRVVAVVAQPVGFEKLLFPAALLAAHTTAGLSPQVLVRAEPGVDQARLTASLAEATAGWPVSVGDRASLLAAHASGDEVGAWVNYLMIGMIIGYTVIAVVNTLVMATARRRREFGLQRLGGFTRTQVLRMASVEGGLIAVIGVLLGTVVAAGAIVPFCLVTTGSVLPIGPVGVYVAVVAIAAVLALFASLVPAWVATRTRPVTAVALGE</sequence>
<keyword evidence="4 6" id="KW-1133">Transmembrane helix</keyword>
<feature type="domain" description="ABC3 transporter permease C-terminal" evidence="7">
    <location>
        <begin position="710"/>
        <end position="823"/>
    </location>
</feature>
<evidence type="ECO:0000313" key="8">
    <source>
        <dbReference type="EMBL" id="GAA3557378.1"/>
    </source>
</evidence>
<feature type="transmembrane region" description="Helical" evidence="6">
    <location>
        <begin position="795"/>
        <end position="819"/>
    </location>
</feature>
<dbReference type="RefSeq" id="WP_344863680.1">
    <property type="nucleotide sequence ID" value="NZ_BAAAZN010000010.1"/>
</dbReference>
<protein>
    <submittedName>
        <fullName evidence="8">ABC transporter permease</fullName>
    </submittedName>
</protein>
<dbReference type="Proteomes" id="UP001500689">
    <property type="component" value="Unassembled WGS sequence"/>
</dbReference>
<dbReference type="PANTHER" id="PTHR30287:SF1">
    <property type="entry name" value="INNER MEMBRANE PROTEIN"/>
    <property type="match status" value="1"/>
</dbReference>
<evidence type="ECO:0000259" key="7">
    <source>
        <dbReference type="Pfam" id="PF02687"/>
    </source>
</evidence>
<evidence type="ECO:0000256" key="6">
    <source>
        <dbReference type="SAM" id="Phobius"/>
    </source>
</evidence>
<evidence type="ECO:0000256" key="3">
    <source>
        <dbReference type="ARBA" id="ARBA00022692"/>
    </source>
</evidence>
<evidence type="ECO:0000313" key="9">
    <source>
        <dbReference type="Proteomes" id="UP001500689"/>
    </source>
</evidence>
<feature type="transmembrane region" description="Helical" evidence="6">
    <location>
        <begin position="428"/>
        <end position="451"/>
    </location>
</feature>
<feature type="transmembrane region" description="Helical" evidence="6">
    <location>
        <begin position="248"/>
        <end position="274"/>
    </location>
</feature>
<keyword evidence="5 6" id="KW-0472">Membrane</keyword>
<feature type="domain" description="ABC3 transporter permease C-terminal" evidence="7">
    <location>
        <begin position="256"/>
        <end position="374"/>
    </location>
</feature>
<accession>A0ABP6WVL4</accession>
<feature type="transmembrane region" description="Helical" evidence="6">
    <location>
        <begin position="751"/>
        <end position="775"/>
    </location>
</feature>
<dbReference type="InterPro" id="IPR038766">
    <property type="entry name" value="Membrane_comp_ABC_pdt"/>
</dbReference>
<evidence type="ECO:0000256" key="2">
    <source>
        <dbReference type="ARBA" id="ARBA00022475"/>
    </source>
</evidence>
<feature type="transmembrane region" description="Helical" evidence="6">
    <location>
        <begin position="394"/>
        <end position="416"/>
    </location>
</feature>
<keyword evidence="9" id="KW-1185">Reference proteome</keyword>
<dbReference type="Pfam" id="PF02687">
    <property type="entry name" value="FtsX"/>
    <property type="match status" value="2"/>
</dbReference>
<dbReference type="PANTHER" id="PTHR30287">
    <property type="entry name" value="MEMBRANE COMPONENT OF PREDICTED ABC SUPERFAMILY METABOLITE UPTAKE TRANSPORTER"/>
    <property type="match status" value="1"/>
</dbReference>
<organism evidence="8 9">
    <name type="scientific">Amycolatopsis ultiminotia</name>
    <dbReference type="NCBI Taxonomy" id="543629"/>
    <lineage>
        <taxon>Bacteria</taxon>
        <taxon>Bacillati</taxon>
        <taxon>Actinomycetota</taxon>
        <taxon>Actinomycetes</taxon>
        <taxon>Pseudonocardiales</taxon>
        <taxon>Pseudonocardiaceae</taxon>
        <taxon>Amycolatopsis</taxon>
    </lineage>
</organism>
<feature type="transmembrane region" description="Helical" evidence="6">
    <location>
        <begin position="303"/>
        <end position="325"/>
    </location>
</feature>
<reference evidence="9" key="1">
    <citation type="journal article" date="2019" name="Int. J. Syst. Evol. Microbiol.">
        <title>The Global Catalogue of Microorganisms (GCM) 10K type strain sequencing project: providing services to taxonomists for standard genome sequencing and annotation.</title>
        <authorList>
            <consortium name="The Broad Institute Genomics Platform"/>
            <consortium name="The Broad Institute Genome Sequencing Center for Infectious Disease"/>
            <person name="Wu L."/>
            <person name="Ma J."/>
        </authorList>
    </citation>
    <scope>NUCLEOTIDE SEQUENCE [LARGE SCALE GENOMIC DNA]</scope>
    <source>
        <strain evidence="9">JCM 16898</strain>
    </source>
</reference>
<feature type="transmembrane region" description="Helical" evidence="6">
    <location>
        <begin position="706"/>
        <end position="730"/>
    </location>
</feature>
<comment type="caution">
    <text evidence="8">The sequence shown here is derived from an EMBL/GenBank/DDBJ whole genome shotgun (WGS) entry which is preliminary data.</text>
</comment>